<gene>
    <name evidence="1" type="ORF">KUCAC02_006156</name>
</gene>
<evidence type="ECO:0000313" key="1">
    <source>
        <dbReference type="EMBL" id="KAI4816039.1"/>
    </source>
</evidence>
<protein>
    <submittedName>
        <fullName evidence="1">Uncharacterized protein</fullName>
    </submittedName>
</protein>
<comment type="caution">
    <text evidence="1">The sequence shown here is derived from an EMBL/GenBank/DDBJ whole genome shotgun (WGS) entry which is preliminary data.</text>
</comment>
<dbReference type="EMBL" id="CM043797">
    <property type="protein sequence ID" value="KAI4816039.1"/>
    <property type="molecule type" value="Genomic_DNA"/>
</dbReference>
<accession>A0ACB9WQQ4</accession>
<organism evidence="1 2">
    <name type="scientific">Chaenocephalus aceratus</name>
    <name type="common">Blackfin icefish</name>
    <name type="synonym">Chaenichthys aceratus</name>
    <dbReference type="NCBI Taxonomy" id="36190"/>
    <lineage>
        <taxon>Eukaryota</taxon>
        <taxon>Metazoa</taxon>
        <taxon>Chordata</taxon>
        <taxon>Craniata</taxon>
        <taxon>Vertebrata</taxon>
        <taxon>Euteleostomi</taxon>
        <taxon>Actinopterygii</taxon>
        <taxon>Neopterygii</taxon>
        <taxon>Teleostei</taxon>
        <taxon>Neoteleostei</taxon>
        <taxon>Acanthomorphata</taxon>
        <taxon>Eupercaria</taxon>
        <taxon>Perciformes</taxon>
        <taxon>Notothenioidei</taxon>
        <taxon>Channichthyidae</taxon>
        <taxon>Chaenocephalus</taxon>
    </lineage>
</organism>
<reference evidence="1" key="1">
    <citation type="submission" date="2022-05" db="EMBL/GenBank/DDBJ databases">
        <title>Chromosome-level genome of Chaenocephalus aceratus.</title>
        <authorList>
            <person name="Park H."/>
        </authorList>
    </citation>
    <scope>NUCLEOTIDE SEQUENCE</scope>
    <source>
        <strain evidence="1">KU_202001</strain>
    </source>
</reference>
<evidence type="ECO:0000313" key="2">
    <source>
        <dbReference type="Proteomes" id="UP001057452"/>
    </source>
</evidence>
<keyword evidence="2" id="KW-1185">Reference proteome</keyword>
<sequence>MPQIKMPDVDISLPREGLKGPEMAIKGDGANIQMPHLSMPSVDVSLLKERSGIRYEIEEGTGGKFKMPHFKMPNIGISLPKGRIEGPDVEMEGSQGGKFINA</sequence>
<name>A0ACB9WQQ4_CHAAC</name>
<dbReference type="Proteomes" id="UP001057452">
    <property type="component" value="Chromosome 13"/>
</dbReference>
<proteinExistence type="predicted"/>